<dbReference type="OMA" id="RYETCLI"/>
<dbReference type="KEGG" id="sapo:SAPIO_CDS2885"/>
<dbReference type="VEuPathDB" id="FungiDB:SAPIO_CDS2885"/>
<dbReference type="GeneID" id="27721957"/>
<evidence type="ECO:0000313" key="2">
    <source>
        <dbReference type="Proteomes" id="UP000028545"/>
    </source>
</evidence>
<gene>
    <name evidence="1" type="ORF">SAPIO_CDS2885</name>
</gene>
<sequence>MSANRAPPNFERVNYFANDAHSPGYGCLRFLTQATTLDATRIPFCWGFTIYRATKAVAGQDPEADARFAEGLRRFEAIVRWDFLQTKKALGIVVAGLDVPNGTEDFSPVGRAFIASVAAYGKPNVTGPHIYAKFQLLQNTKRLILDDKSLDTLLTLPKEPPLTAPEDELDAFNIGGGCRVWLWVLDREIMQLYLPWAWMYVSFIAEKWFERPNLPEYVKWRDELIEDTTEWKTMLYWYADLVSWQNEFRRSRCENRS</sequence>
<dbReference type="HOGENOM" id="CLU_1082418_0_0_1"/>
<dbReference type="AlphaFoldDB" id="A0A084GBR8"/>
<organism evidence="1 2">
    <name type="scientific">Pseudallescheria apiosperma</name>
    <name type="common">Scedosporium apiospermum</name>
    <dbReference type="NCBI Taxonomy" id="563466"/>
    <lineage>
        <taxon>Eukaryota</taxon>
        <taxon>Fungi</taxon>
        <taxon>Dikarya</taxon>
        <taxon>Ascomycota</taxon>
        <taxon>Pezizomycotina</taxon>
        <taxon>Sordariomycetes</taxon>
        <taxon>Hypocreomycetidae</taxon>
        <taxon>Microascales</taxon>
        <taxon>Microascaceae</taxon>
        <taxon>Scedosporium</taxon>
    </lineage>
</organism>
<reference evidence="1 2" key="1">
    <citation type="journal article" date="2014" name="Genome Announc.">
        <title>Draft genome sequence of the pathogenic fungus Scedosporium apiospermum.</title>
        <authorList>
            <person name="Vandeputte P."/>
            <person name="Ghamrawi S."/>
            <person name="Rechenmann M."/>
            <person name="Iltis A."/>
            <person name="Giraud S."/>
            <person name="Fleury M."/>
            <person name="Thornton C."/>
            <person name="Delhaes L."/>
            <person name="Meyer W."/>
            <person name="Papon N."/>
            <person name="Bouchara J.P."/>
        </authorList>
    </citation>
    <scope>NUCLEOTIDE SEQUENCE [LARGE SCALE GENOMIC DNA]</scope>
    <source>
        <strain evidence="1 2">IHEM 14462</strain>
    </source>
</reference>
<name>A0A084GBR8_PSEDA</name>
<dbReference type="EMBL" id="JOWA01000087">
    <property type="protein sequence ID" value="KEZ44780.1"/>
    <property type="molecule type" value="Genomic_DNA"/>
</dbReference>
<dbReference type="OrthoDB" id="6499973at2759"/>
<dbReference type="RefSeq" id="XP_016644579.1">
    <property type="nucleotide sequence ID" value="XM_016785797.1"/>
</dbReference>
<comment type="caution">
    <text evidence="1">The sequence shown here is derived from an EMBL/GenBank/DDBJ whole genome shotgun (WGS) entry which is preliminary data.</text>
</comment>
<proteinExistence type="predicted"/>
<evidence type="ECO:0000313" key="1">
    <source>
        <dbReference type="EMBL" id="KEZ44780.1"/>
    </source>
</evidence>
<dbReference type="Proteomes" id="UP000028545">
    <property type="component" value="Unassembled WGS sequence"/>
</dbReference>
<protein>
    <submittedName>
        <fullName evidence="1">Uncharacterized protein</fullName>
    </submittedName>
</protein>
<keyword evidence="2" id="KW-1185">Reference proteome</keyword>
<accession>A0A084GBR8</accession>